<proteinExistence type="inferred from homology"/>
<dbReference type="PROSITE" id="PS50800">
    <property type="entry name" value="SAP"/>
    <property type="match status" value="1"/>
</dbReference>
<dbReference type="STRING" id="418985.A0A1V9Y1C5"/>
<keyword evidence="6" id="KW-1185">Reference proteome</keyword>
<evidence type="ECO:0000313" key="5">
    <source>
        <dbReference type="EMBL" id="OQR79536.1"/>
    </source>
</evidence>
<dbReference type="PANTHER" id="PTHR46551">
    <property type="entry name" value="SAP DOMAIN-CONTAINING RIBONUCLEOPROTEIN"/>
    <property type="match status" value="1"/>
</dbReference>
<comment type="caution">
    <text evidence="5">The sequence shown here is derived from an EMBL/GenBank/DDBJ whole genome shotgun (WGS) entry which is preliminary data.</text>
</comment>
<feature type="region of interest" description="Disordered" evidence="3">
    <location>
        <begin position="273"/>
        <end position="300"/>
    </location>
</feature>
<organism evidence="5 6">
    <name type="scientific">Tropilaelaps mercedesae</name>
    <dbReference type="NCBI Taxonomy" id="418985"/>
    <lineage>
        <taxon>Eukaryota</taxon>
        <taxon>Metazoa</taxon>
        <taxon>Ecdysozoa</taxon>
        <taxon>Arthropoda</taxon>
        <taxon>Chelicerata</taxon>
        <taxon>Arachnida</taxon>
        <taxon>Acari</taxon>
        <taxon>Parasitiformes</taxon>
        <taxon>Mesostigmata</taxon>
        <taxon>Gamasina</taxon>
        <taxon>Dermanyssoidea</taxon>
        <taxon>Laelapidae</taxon>
        <taxon>Tropilaelaps</taxon>
    </lineage>
</organism>
<dbReference type="Proteomes" id="UP000192247">
    <property type="component" value="Unassembled WGS sequence"/>
</dbReference>
<sequence>MDIDSMTVADLKRELKARNLVVKGAKAELAQRLKEALTQADKEIGDDQLPDGELSDEGLLNEDDLLKDTPDSPVKHKDLHLHPTVESSQVEKPKPAVVPPSGITVPQVVKTAAALQKEGVLQSMEDDLFSDRPAPMGVLASTPEVTADKLKARAARFGLPEAKLEERAKKFGTGVSNKIGAAPIEDKQKLVDRAKRFGLSVDEDGRANRATATTIVPHFAINVSPADLEKLRKRAERFGGNVSSVAVKLEEAEKLAKRKAKFGVEITTGSSTVANLDHEKGTENKSIAAPTPPKRKPIVF</sequence>
<feature type="domain" description="SAP" evidence="4">
    <location>
        <begin position="3"/>
        <end position="37"/>
    </location>
</feature>
<evidence type="ECO:0000256" key="3">
    <source>
        <dbReference type="SAM" id="MobiDB-lite"/>
    </source>
</evidence>
<feature type="compositionally biased region" description="Acidic residues" evidence="3">
    <location>
        <begin position="46"/>
        <end position="63"/>
    </location>
</feature>
<protein>
    <recommendedName>
        <fullName evidence="4">SAP domain-containing protein</fullName>
    </recommendedName>
</protein>
<gene>
    <name evidence="5" type="ORF">BIW11_05670</name>
</gene>
<evidence type="ECO:0000259" key="4">
    <source>
        <dbReference type="PROSITE" id="PS50800"/>
    </source>
</evidence>
<accession>A0A1V9Y1C5</accession>
<dbReference type="PANTHER" id="PTHR46551:SF1">
    <property type="entry name" value="SAP DOMAIN-CONTAINING RIBONUCLEOPROTEIN"/>
    <property type="match status" value="1"/>
</dbReference>
<dbReference type="InterPro" id="IPR003034">
    <property type="entry name" value="SAP_dom"/>
</dbReference>
<dbReference type="InterPro" id="IPR052240">
    <property type="entry name" value="SAP_domain_ribonucleoprotein"/>
</dbReference>
<dbReference type="GO" id="GO:0016973">
    <property type="term" value="P:poly(A)+ mRNA export from nucleus"/>
    <property type="evidence" value="ECO:0007669"/>
    <property type="project" value="TreeGrafter"/>
</dbReference>
<dbReference type="InParanoid" id="A0A1V9Y1C5"/>
<dbReference type="Pfam" id="PF02037">
    <property type="entry name" value="SAP"/>
    <property type="match status" value="1"/>
</dbReference>
<reference evidence="5 6" key="1">
    <citation type="journal article" date="2017" name="Gigascience">
        <title>Draft genome of the honey bee ectoparasitic mite, Tropilaelaps mercedesae, is shaped by the parasitic life history.</title>
        <authorList>
            <person name="Dong X."/>
            <person name="Armstrong S.D."/>
            <person name="Xia D."/>
            <person name="Makepeace B.L."/>
            <person name="Darby A.C."/>
            <person name="Kadowaki T."/>
        </authorList>
    </citation>
    <scope>NUCLEOTIDE SEQUENCE [LARGE SCALE GENOMIC DNA]</scope>
    <source>
        <strain evidence="5">Wuxi-XJTLU</strain>
    </source>
</reference>
<dbReference type="EMBL" id="MNPL01000986">
    <property type="protein sequence ID" value="OQR79536.1"/>
    <property type="molecule type" value="Genomic_DNA"/>
</dbReference>
<dbReference type="OrthoDB" id="5837849at2759"/>
<evidence type="ECO:0000256" key="1">
    <source>
        <dbReference type="ARBA" id="ARBA00022553"/>
    </source>
</evidence>
<dbReference type="GO" id="GO:0005634">
    <property type="term" value="C:nucleus"/>
    <property type="evidence" value="ECO:0007669"/>
    <property type="project" value="TreeGrafter"/>
</dbReference>
<feature type="region of interest" description="Disordered" evidence="3">
    <location>
        <begin position="41"/>
        <end position="102"/>
    </location>
</feature>
<comment type="similarity">
    <text evidence="2">Belongs to the SAP domain-containing ribonucleoprotein family.</text>
</comment>
<dbReference type="AlphaFoldDB" id="A0A1V9Y1C5"/>
<dbReference type="Gene3D" id="1.10.720.30">
    <property type="entry name" value="SAP domain"/>
    <property type="match status" value="1"/>
</dbReference>
<keyword evidence="1" id="KW-0597">Phosphoprotein</keyword>
<name>A0A1V9Y1C5_9ACAR</name>
<evidence type="ECO:0000256" key="2">
    <source>
        <dbReference type="ARBA" id="ARBA00046328"/>
    </source>
</evidence>
<dbReference type="SUPFAM" id="SSF68906">
    <property type="entry name" value="SAP domain"/>
    <property type="match status" value="1"/>
</dbReference>
<evidence type="ECO:0000313" key="6">
    <source>
        <dbReference type="Proteomes" id="UP000192247"/>
    </source>
</evidence>
<dbReference type="FunCoup" id="A0A1V9Y1C5">
    <property type="interactions" value="737"/>
</dbReference>
<dbReference type="InterPro" id="IPR036361">
    <property type="entry name" value="SAP_dom_sf"/>
</dbReference>
<dbReference type="SMART" id="SM00513">
    <property type="entry name" value="SAP"/>
    <property type="match status" value="1"/>
</dbReference>
<feature type="compositionally biased region" description="Basic and acidic residues" evidence="3">
    <location>
        <begin position="64"/>
        <end position="94"/>
    </location>
</feature>